<protein>
    <recommendedName>
        <fullName evidence="4">DUF3862 domain-containing protein</fullName>
    </recommendedName>
</protein>
<dbReference type="InterPro" id="IPR037873">
    <property type="entry name" value="BamE-like"/>
</dbReference>
<comment type="caution">
    <text evidence="2">The sequence shown here is derived from an EMBL/GenBank/DDBJ whole genome shotgun (WGS) entry which is preliminary data.</text>
</comment>
<sequence length="87" mass="9451">MIKRIGSLLISISLLSACSPTLISEEEYNAIEVGMTQEEVADIVGGKGKTEDGAIEDTTIVNYDGEGDIQFAILLFDKGKLWGKERD</sequence>
<reference evidence="2 3" key="1">
    <citation type="submission" date="2017-09" db="EMBL/GenBank/DDBJ databases">
        <title>Large-scale bioinformatics analysis of Bacillus genomes uncovers conserved roles of natural products in bacterial physiology.</title>
        <authorList>
            <consortium name="Agbiome Team Llc"/>
            <person name="Bleich R.M."/>
            <person name="Grubbs K.J."/>
            <person name="Santa Maria K.C."/>
            <person name="Allen S.E."/>
            <person name="Farag S."/>
            <person name="Shank E.A."/>
            <person name="Bowers A."/>
        </authorList>
    </citation>
    <scope>NUCLEOTIDE SEQUENCE [LARGE SCALE GENOMIC DNA]</scope>
    <source>
        <strain evidence="2 3">AFS053130</strain>
    </source>
</reference>
<dbReference type="InterPro" id="IPR024221">
    <property type="entry name" value="BLIP_dom_sf"/>
</dbReference>
<evidence type="ECO:0008006" key="4">
    <source>
        <dbReference type="Google" id="ProtNLM"/>
    </source>
</evidence>
<dbReference type="RefSeq" id="WP_098776261.1">
    <property type="nucleotide sequence ID" value="NZ_NUHO01000028.1"/>
</dbReference>
<dbReference type="EMBL" id="NUHO01000028">
    <property type="protein sequence ID" value="PGM95822.1"/>
    <property type="molecule type" value="Genomic_DNA"/>
</dbReference>
<organism evidence="2 3">
    <name type="scientific">Bacillus cereus</name>
    <dbReference type="NCBI Taxonomy" id="1396"/>
    <lineage>
        <taxon>Bacteria</taxon>
        <taxon>Bacillati</taxon>
        <taxon>Bacillota</taxon>
        <taxon>Bacilli</taxon>
        <taxon>Bacillales</taxon>
        <taxon>Bacillaceae</taxon>
        <taxon>Bacillus</taxon>
        <taxon>Bacillus cereus group</taxon>
    </lineage>
</organism>
<evidence type="ECO:0000313" key="3">
    <source>
        <dbReference type="Proteomes" id="UP000222054"/>
    </source>
</evidence>
<dbReference type="AlphaFoldDB" id="A0A2B9E6M6"/>
<dbReference type="Gene3D" id="3.30.1450.10">
    <property type="match status" value="1"/>
</dbReference>
<evidence type="ECO:0000313" key="2">
    <source>
        <dbReference type="EMBL" id="PGM95822.1"/>
    </source>
</evidence>
<dbReference type="PROSITE" id="PS51257">
    <property type="entry name" value="PROKAR_LIPOPROTEIN"/>
    <property type="match status" value="1"/>
</dbReference>
<proteinExistence type="predicted"/>
<accession>A0A2B9E6M6</accession>
<dbReference type="SUPFAM" id="SSF55648">
    <property type="entry name" value="beta-lactamase-inhibitor protein, BLIP"/>
    <property type="match status" value="1"/>
</dbReference>
<evidence type="ECO:0000256" key="1">
    <source>
        <dbReference type="ARBA" id="ARBA00022729"/>
    </source>
</evidence>
<name>A0A2B9E6M6_BACCE</name>
<gene>
    <name evidence="2" type="ORF">CN958_06295</name>
</gene>
<dbReference type="Proteomes" id="UP000222054">
    <property type="component" value="Unassembled WGS sequence"/>
</dbReference>
<keyword evidence="1" id="KW-0732">Signal</keyword>